<proteinExistence type="predicted"/>
<dbReference type="AlphaFoldDB" id="A0A151ABK4"/>
<organism evidence="1 2">
    <name type="scientific">Halalkalicoccus paucihalophilus</name>
    <dbReference type="NCBI Taxonomy" id="1008153"/>
    <lineage>
        <taxon>Archaea</taxon>
        <taxon>Methanobacteriati</taxon>
        <taxon>Methanobacteriota</taxon>
        <taxon>Stenosarchaea group</taxon>
        <taxon>Halobacteria</taxon>
        <taxon>Halobacteriales</taxon>
        <taxon>Halococcaceae</taxon>
        <taxon>Halalkalicoccus</taxon>
    </lineage>
</organism>
<comment type="caution">
    <text evidence="1">The sequence shown here is derived from an EMBL/GenBank/DDBJ whole genome shotgun (WGS) entry which is preliminary data.</text>
</comment>
<dbReference type="EMBL" id="LTAZ01000010">
    <property type="protein sequence ID" value="KYH24993.1"/>
    <property type="molecule type" value="Genomic_DNA"/>
</dbReference>
<evidence type="ECO:0000313" key="1">
    <source>
        <dbReference type="EMBL" id="KYH24993.1"/>
    </source>
</evidence>
<protein>
    <submittedName>
        <fullName evidence="1">Uncharacterized protein</fullName>
    </submittedName>
</protein>
<evidence type="ECO:0000313" key="2">
    <source>
        <dbReference type="Proteomes" id="UP000075321"/>
    </source>
</evidence>
<name>A0A151ABK4_9EURY</name>
<gene>
    <name evidence="1" type="ORF">HAPAU_29450</name>
</gene>
<sequence length="63" mass="6765">MDDTVAFNDVVFGIGVEQVLETLVLDESLVIERCSCGIVGSSPPYSVRFAHSVEEGASASQFR</sequence>
<dbReference type="Proteomes" id="UP000075321">
    <property type="component" value="Unassembled WGS sequence"/>
</dbReference>
<keyword evidence="2" id="KW-1185">Reference proteome</keyword>
<accession>A0A151ABK4</accession>
<reference evidence="1 2" key="1">
    <citation type="submission" date="2016-02" db="EMBL/GenBank/DDBJ databases">
        <title>Genome sequence of Halalkalicoccus paucihalophilus DSM 24557.</title>
        <authorList>
            <person name="Poehlein A."/>
            <person name="Daniel R."/>
        </authorList>
    </citation>
    <scope>NUCLEOTIDE SEQUENCE [LARGE SCALE GENOMIC DNA]</scope>
    <source>
        <strain evidence="1 2">DSM 24557</strain>
    </source>
</reference>